<dbReference type="OrthoDB" id="19439at2759"/>
<evidence type="ECO:0000313" key="8">
    <source>
        <dbReference type="Proteomes" id="UP000002258"/>
    </source>
</evidence>
<dbReference type="KEGG" id="pic:PICST_75117"/>
<keyword evidence="8" id="KW-1185">Reference proteome</keyword>
<dbReference type="STRING" id="322104.A3GF52"/>
<evidence type="ECO:0000256" key="5">
    <source>
        <dbReference type="ARBA" id="ARBA00023274"/>
    </source>
</evidence>
<dbReference type="InterPro" id="IPR007740">
    <property type="entry name" value="Ribosomal_mL49"/>
</dbReference>
<evidence type="ECO:0000313" key="7">
    <source>
        <dbReference type="EMBL" id="EAZ63693.1"/>
    </source>
</evidence>
<dbReference type="RefSeq" id="XP_001387716.1">
    <property type="nucleotide sequence ID" value="XM_001387679.1"/>
</dbReference>
<comment type="subcellular location">
    <subcellularLocation>
        <location evidence="1">Mitochondrion</location>
    </subcellularLocation>
</comment>
<reference evidence="7 8" key="1">
    <citation type="journal article" date="2007" name="Nat. Biotechnol.">
        <title>Genome sequence of the lignocellulose-bioconverting and xylose-fermenting yeast Pichia stipitis.</title>
        <authorList>
            <person name="Jeffries T.W."/>
            <person name="Grigoriev I.V."/>
            <person name="Grimwood J."/>
            <person name="Laplaza J.M."/>
            <person name="Aerts A."/>
            <person name="Salamov A."/>
            <person name="Schmutz J."/>
            <person name="Lindquist E."/>
            <person name="Dehal P."/>
            <person name="Shapiro H."/>
            <person name="Jin Y.S."/>
            <person name="Passoth V."/>
            <person name="Richardson P.M."/>
        </authorList>
    </citation>
    <scope>NUCLEOTIDE SEQUENCE [LARGE SCALE GENOMIC DNA]</scope>
    <source>
        <strain evidence="8">ATCC 58785 / CBS 6054 / NBRC 10063 / NRRL Y-11545</strain>
    </source>
</reference>
<dbReference type="FunCoup" id="A3GF52">
    <property type="interactions" value="149"/>
</dbReference>
<name>A3GF52_PICST</name>
<comment type="caution">
    <text evidence="7">The sequence shown here is derived from an EMBL/GenBank/DDBJ whole genome shotgun (WGS) entry which is preliminary data.</text>
</comment>
<dbReference type="HOGENOM" id="CLU_132729_1_0_1"/>
<dbReference type="Gene3D" id="3.30.780.10">
    <property type="entry name" value="SUI1-like domain"/>
    <property type="match status" value="1"/>
</dbReference>
<dbReference type="OMA" id="HWPVYKK"/>
<dbReference type="PANTHER" id="PTHR13477">
    <property type="entry name" value="MITOCHONDRIAL 39S RIBOSOMAL PROTEIN L49"/>
    <property type="match status" value="1"/>
</dbReference>
<dbReference type="GO" id="GO:0003735">
    <property type="term" value="F:structural constituent of ribosome"/>
    <property type="evidence" value="ECO:0007669"/>
    <property type="project" value="InterPro"/>
</dbReference>
<keyword evidence="4" id="KW-0496">Mitochondrion</keyword>
<keyword evidence="5" id="KW-0687">Ribonucleoprotein</keyword>
<proteinExistence type="inferred from homology"/>
<sequence>MRPSLVSLKSVRVPVPPAVVKPYEVPALSSINHQDLPNNGFGNNNYSINATKYKHWPVYLKVQNTKYTTEIKRIQGDLFQFKKDLLSLNPSLDITINKNAGYVNIKGNVVEEIKSYFDTLLPSRI</sequence>
<evidence type="ECO:0000256" key="4">
    <source>
        <dbReference type="ARBA" id="ARBA00023128"/>
    </source>
</evidence>
<evidence type="ECO:0000256" key="2">
    <source>
        <dbReference type="ARBA" id="ARBA00005677"/>
    </source>
</evidence>
<keyword evidence="3 7" id="KW-0689">Ribosomal protein</keyword>
<dbReference type="eggNOG" id="KOG4034">
    <property type="taxonomic scope" value="Eukaryota"/>
</dbReference>
<evidence type="ECO:0000256" key="3">
    <source>
        <dbReference type="ARBA" id="ARBA00022980"/>
    </source>
</evidence>
<protein>
    <recommendedName>
        <fullName evidence="6">Large ribosomal subunit protein mL49</fullName>
    </recommendedName>
</protein>
<accession>A3GF52</accession>
<evidence type="ECO:0000256" key="6">
    <source>
        <dbReference type="ARBA" id="ARBA00035191"/>
    </source>
</evidence>
<dbReference type="EMBL" id="AAVQ01000001">
    <property type="protein sequence ID" value="EAZ63693.1"/>
    <property type="molecule type" value="Genomic_DNA"/>
</dbReference>
<evidence type="ECO:0000256" key="1">
    <source>
        <dbReference type="ARBA" id="ARBA00004173"/>
    </source>
</evidence>
<dbReference type="Proteomes" id="UP000002258">
    <property type="component" value="Chromosome 1"/>
</dbReference>
<dbReference type="GO" id="GO:0005762">
    <property type="term" value="C:mitochondrial large ribosomal subunit"/>
    <property type="evidence" value="ECO:0007669"/>
    <property type="project" value="TreeGrafter"/>
</dbReference>
<dbReference type="AlphaFoldDB" id="A3GF52"/>
<dbReference type="PANTHER" id="PTHR13477:SF0">
    <property type="entry name" value="LARGE RIBOSOMAL SUBUNIT PROTEIN ML49"/>
    <property type="match status" value="1"/>
</dbReference>
<organism evidence="7 8">
    <name type="scientific">Scheffersomyces stipitis (strain ATCC 58785 / CBS 6054 / NBRC 10063 / NRRL Y-11545)</name>
    <name type="common">Yeast</name>
    <name type="synonym">Pichia stipitis</name>
    <dbReference type="NCBI Taxonomy" id="322104"/>
    <lineage>
        <taxon>Eukaryota</taxon>
        <taxon>Fungi</taxon>
        <taxon>Dikarya</taxon>
        <taxon>Ascomycota</taxon>
        <taxon>Saccharomycotina</taxon>
        <taxon>Pichiomycetes</taxon>
        <taxon>Debaryomycetaceae</taxon>
        <taxon>Scheffersomyces</taxon>
    </lineage>
</organism>
<dbReference type="GeneID" id="4850901"/>
<dbReference type="GO" id="GO:0006412">
    <property type="term" value="P:translation"/>
    <property type="evidence" value="ECO:0007669"/>
    <property type="project" value="InterPro"/>
</dbReference>
<dbReference type="InParanoid" id="A3GF52"/>
<dbReference type="Pfam" id="PF05046">
    <property type="entry name" value="Img2"/>
    <property type="match status" value="1"/>
</dbReference>
<gene>
    <name evidence="7" type="primary">IMG2</name>
    <name evidence="7" type="ORF">PICST_75117</name>
</gene>
<comment type="similarity">
    <text evidence="2">Belongs to the mitochondrion-specific ribosomal protein mL49 family.</text>
</comment>